<dbReference type="RefSeq" id="WP_242162759.1">
    <property type="nucleotide sequence ID" value="NZ_JAJMLW010000001.1"/>
</dbReference>
<feature type="transmembrane region" description="Helical" evidence="1">
    <location>
        <begin position="76"/>
        <end position="97"/>
    </location>
</feature>
<reference evidence="2" key="1">
    <citation type="submission" date="2021-11" db="EMBL/GenBank/DDBJ databases">
        <title>A Novel Adlercreutzia Species, isolated from a Allomyrina dichotoma larva feces.</title>
        <authorList>
            <person name="Suh M.K."/>
        </authorList>
    </citation>
    <scope>NUCLEOTIDE SEQUENCE</scope>
    <source>
        <strain evidence="2">JBNU-10</strain>
    </source>
</reference>
<dbReference type="Proteomes" id="UP001430755">
    <property type="component" value="Unassembled WGS sequence"/>
</dbReference>
<organism evidence="2 3">
    <name type="scientific">Adlercreutzia faecimuris</name>
    <dbReference type="NCBI Taxonomy" id="2897341"/>
    <lineage>
        <taxon>Bacteria</taxon>
        <taxon>Bacillati</taxon>
        <taxon>Actinomycetota</taxon>
        <taxon>Coriobacteriia</taxon>
        <taxon>Eggerthellales</taxon>
        <taxon>Eggerthellaceae</taxon>
        <taxon>Adlercreutzia</taxon>
    </lineage>
</organism>
<name>A0ABS9WEW4_9ACTN</name>
<keyword evidence="1" id="KW-0812">Transmembrane</keyword>
<feature type="transmembrane region" description="Helical" evidence="1">
    <location>
        <begin position="6"/>
        <end position="28"/>
    </location>
</feature>
<dbReference type="EMBL" id="JAJMLW010000001">
    <property type="protein sequence ID" value="MCI2241007.1"/>
    <property type="molecule type" value="Genomic_DNA"/>
</dbReference>
<feature type="transmembrane region" description="Helical" evidence="1">
    <location>
        <begin position="40"/>
        <end position="64"/>
    </location>
</feature>
<keyword evidence="1" id="KW-0472">Membrane</keyword>
<evidence type="ECO:0000313" key="2">
    <source>
        <dbReference type="EMBL" id="MCI2241007.1"/>
    </source>
</evidence>
<comment type="caution">
    <text evidence="2">The sequence shown here is derived from an EMBL/GenBank/DDBJ whole genome shotgun (WGS) entry which is preliminary data.</text>
</comment>
<keyword evidence="3" id="KW-1185">Reference proteome</keyword>
<gene>
    <name evidence="2" type="ORF">LPT13_01395</name>
</gene>
<evidence type="ECO:0000256" key="1">
    <source>
        <dbReference type="SAM" id="Phobius"/>
    </source>
</evidence>
<evidence type="ECO:0000313" key="3">
    <source>
        <dbReference type="Proteomes" id="UP001430755"/>
    </source>
</evidence>
<keyword evidence="1" id="KW-1133">Transmembrane helix</keyword>
<proteinExistence type="predicted"/>
<sequence length="120" mass="13523">MGLVARLSRVVPLVIALAVVAAVIYLVVTYRHSPARAKEVLIRVFTWITGILSAFFGLVTLYALLERNDGVIDLGASFLVVALIGLAVTRWCNHVFLKNHPSYKKKPVRATVKRRWPWQR</sequence>
<accession>A0ABS9WEW4</accession>
<protein>
    <submittedName>
        <fullName evidence="2">Guanylate cyclase</fullName>
    </submittedName>
</protein>